<dbReference type="GO" id="GO:0006006">
    <property type="term" value="P:glucose metabolic process"/>
    <property type="evidence" value="ECO:0007669"/>
    <property type="project" value="TreeGrafter"/>
</dbReference>
<dbReference type="GO" id="GO:0004340">
    <property type="term" value="F:glucokinase activity"/>
    <property type="evidence" value="ECO:0007669"/>
    <property type="project" value="TreeGrafter"/>
</dbReference>
<sequence>MKNDLENWSDDSHVLIVVSTCEKHLELSFEKRQMETQNIQELLNFLEEESDMGSLLYSPALEAVLRVNNEALDFLVPVTYTFLCIRKELQHQDERLIDASRKLYCTMLESFKIEKESIVYDVENLQELLTEKAKVTDTENKEAIISFNDLFVATFNMKKKEYERDVQKKLLQEDVEKKKADVLSSAKEVEKISDFEIDDDLLSCFSNYYEAKKWENKMNIEKKVIEDFKDLEEKLKIKIIKTTIKEPTSLSNILEKEPESDKKTETFVSRVYEIKMLEIEEEIRLKHAKIGNVIKQRKVIMEDIVKAKRRKMEESVLNKEKKMRYMLDTVKSEDSKVICTLKDIFYDIVELKNKEKHTLKNTKELEKYFNEELEKRNVWVNLDDMFNTVINIKEEELEMLRQSKFKEIESIIKILKREIRKRILTANERLEEALEKYRKNERSKAMEYAGAANSSEEEFIREEYTIPDEDIFPDIRSFKDFVSPFMSSYKIKIKEKCNLILQDSDTKAGGTETRIPFIQPHAYALQGLAGYVLNLYKTDVQSLTKVLSDLKSETENAIQHGITFITEEIFSPKNSDSTEKRGILLDMTAVLNTNTSLLVLGSYMNANCDIAVDLRQNFGLAYFENIANVKKWCCPQPNVREVSIDTGIDKFSSDDVFKLIATKFDLDVATIPLNCSKFEMLIGDHGLLEQIRVLFTKLHHQHLLCRNCDMENLFKNMGLSFDEISKFLSAKNTSDMLLALPLSSGNPSPADADVALYVCRLILIRAALLTSVCLTSVMERINKDQISIIISSLFIQECPEYQRYIKTFISSFVPNKNVKFLFCKNMSCSLGAALTACIAFHQNRKNPEYYLLELKKRFQDKNKLFSVQSFMKLLENPDMYTEAVELAYSYLSDLQYDVPLSVVWTFNFLNENYEEAEKIFKIHSVSLSQVNSIVLQKILSTENFDLCTRYCEFLSTNCTDVKVKIKAYRSIFDLLVDRNMYEEALKLVRELMNSKISLSNLHLPSLKVLHNYCLKSSERDEKIIVFPLPLKEMYKSSSDSDLE</sequence>
<proteinExistence type="predicted"/>
<evidence type="ECO:0000313" key="5">
    <source>
        <dbReference type="Proteomes" id="UP000886998"/>
    </source>
</evidence>
<dbReference type="InterPro" id="IPR001312">
    <property type="entry name" value="Hexokinase"/>
</dbReference>
<evidence type="ECO:0000256" key="2">
    <source>
        <dbReference type="SAM" id="Coils"/>
    </source>
</evidence>
<reference evidence="4" key="1">
    <citation type="submission" date="2020-08" db="EMBL/GenBank/DDBJ databases">
        <title>Multicomponent nature underlies the extraordinary mechanical properties of spider dragline silk.</title>
        <authorList>
            <person name="Kono N."/>
            <person name="Nakamura H."/>
            <person name="Mori M."/>
            <person name="Yoshida Y."/>
            <person name="Ohtoshi R."/>
            <person name="Malay A.D."/>
            <person name="Moran D.A.P."/>
            <person name="Tomita M."/>
            <person name="Numata K."/>
            <person name="Arakawa K."/>
        </authorList>
    </citation>
    <scope>NUCLEOTIDE SEQUENCE</scope>
</reference>
<dbReference type="GO" id="GO:0001678">
    <property type="term" value="P:intracellular glucose homeostasis"/>
    <property type="evidence" value="ECO:0007669"/>
    <property type="project" value="InterPro"/>
</dbReference>
<dbReference type="PANTHER" id="PTHR19443:SF54">
    <property type="entry name" value="PHOSPHOTRANSFERASE"/>
    <property type="match status" value="1"/>
</dbReference>
<dbReference type="InterPro" id="IPR043129">
    <property type="entry name" value="ATPase_NBD"/>
</dbReference>
<dbReference type="PANTHER" id="PTHR19443">
    <property type="entry name" value="HEXOKINASE"/>
    <property type="match status" value="1"/>
</dbReference>
<accession>A0A8X7C171</accession>
<gene>
    <name evidence="4" type="primary">AVEN_225768_1</name>
    <name evidence="4" type="ORF">TNIN_240141</name>
</gene>
<dbReference type="EMBL" id="BMAV01008975">
    <property type="protein sequence ID" value="GFY52951.1"/>
    <property type="molecule type" value="Genomic_DNA"/>
</dbReference>
<keyword evidence="2" id="KW-0175">Coiled coil</keyword>
<comment type="caution">
    <text evidence="4">The sequence shown here is derived from an EMBL/GenBank/DDBJ whole genome shotgun (WGS) entry which is preliminary data.</text>
</comment>
<dbReference type="Pfam" id="PF03727">
    <property type="entry name" value="Hexokinase_2"/>
    <property type="match status" value="1"/>
</dbReference>
<keyword evidence="5" id="KW-1185">Reference proteome</keyword>
<dbReference type="PROSITE" id="PS51748">
    <property type="entry name" value="HEXOKINASE_2"/>
    <property type="match status" value="1"/>
</dbReference>
<dbReference type="GO" id="GO:0005536">
    <property type="term" value="F:D-glucose binding"/>
    <property type="evidence" value="ECO:0007669"/>
    <property type="project" value="InterPro"/>
</dbReference>
<dbReference type="AlphaFoldDB" id="A0A8X7C171"/>
<organism evidence="4 5">
    <name type="scientific">Trichonephila inaurata madagascariensis</name>
    <dbReference type="NCBI Taxonomy" id="2747483"/>
    <lineage>
        <taxon>Eukaryota</taxon>
        <taxon>Metazoa</taxon>
        <taxon>Ecdysozoa</taxon>
        <taxon>Arthropoda</taxon>
        <taxon>Chelicerata</taxon>
        <taxon>Arachnida</taxon>
        <taxon>Araneae</taxon>
        <taxon>Araneomorphae</taxon>
        <taxon>Entelegynae</taxon>
        <taxon>Araneoidea</taxon>
        <taxon>Nephilidae</taxon>
        <taxon>Trichonephila</taxon>
        <taxon>Trichonephila inaurata</taxon>
    </lineage>
</organism>
<dbReference type="Proteomes" id="UP000886998">
    <property type="component" value="Unassembled WGS sequence"/>
</dbReference>
<dbReference type="OrthoDB" id="6436831at2759"/>
<name>A0A8X7C171_9ARAC</name>
<evidence type="ECO:0000313" key="4">
    <source>
        <dbReference type="EMBL" id="GFY52951.1"/>
    </source>
</evidence>
<evidence type="ECO:0000256" key="1">
    <source>
        <dbReference type="ARBA" id="ARBA00004888"/>
    </source>
</evidence>
<dbReference type="GO" id="GO:0005829">
    <property type="term" value="C:cytosol"/>
    <property type="evidence" value="ECO:0007669"/>
    <property type="project" value="TreeGrafter"/>
</dbReference>
<dbReference type="InterPro" id="IPR022673">
    <property type="entry name" value="Hexokinase_C"/>
</dbReference>
<dbReference type="SUPFAM" id="SSF53067">
    <property type="entry name" value="Actin-like ATPase domain"/>
    <property type="match status" value="1"/>
</dbReference>
<protein>
    <submittedName>
        <fullName evidence="4">Hexokinase_2 domain-containing protein</fullName>
    </submittedName>
</protein>
<dbReference type="GO" id="GO:0006096">
    <property type="term" value="P:glycolytic process"/>
    <property type="evidence" value="ECO:0007669"/>
    <property type="project" value="TreeGrafter"/>
</dbReference>
<dbReference type="GO" id="GO:0008865">
    <property type="term" value="F:fructokinase activity"/>
    <property type="evidence" value="ECO:0007669"/>
    <property type="project" value="TreeGrafter"/>
</dbReference>
<feature type="domain" description="Hexokinase C-terminal" evidence="3">
    <location>
        <begin position="620"/>
        <end position="837"/>
    </location>
</feature>
<dbReference type="GO" id="GO:0005739">
    <property type="term" value="C:mitochondrion"/>
    <property type="evidence" value="ECO:0007669"/>
    <property type="project" value="TreeGrafter"/>
</dbReference>
<dbReference type="GO" id="GO:0005524">
    <property type="term" value="F:ATP binding"/>
    <property type="evidence" value="ECO:0007669"/>
    <property type="project" value="InterPro"/>
</dbReference>
<feature type="coiled-coil region" evidence="2">
    <location>
        <begin position="416"/>
        <end position="447"/>
    </location>
</feature>
<comment type="pathway">
    <text evidence="1">Carbohydrate degradation; glycolysis; D-glyceraldehyde 3-phosphate and glycerone phosphate from D-glucose: step 1/4.</text>
</comment>
<evidence type="ECO:0000259" key="3">
    <source>
        <dbReference type="Pfam" id="PF03727"/>
    </source>
</evidence>
<dbReference type="Gene3D" id="3.40.367.20">
    <property type="match status" value="1"/>
</dbReference>